<protein>
    <submittedName>
        <fullName evidence="1">Uncharacterized protein</fullName>
    </submittedName>
</protein>
<evidence type="ECO:0000313" key="1">
    <source>
        <dbReference type="EMBL" id="KZS91080.1"/>
    </source>
</evidence>
<proteinExistence type="predicted"/>
<name>A0A164S1Q4_9AGAM</name>
<dbReference type="Proteomes" id="UP000076722">
    <property type="component" value="Unassembled WGS sequence"/>
</dbReference>
<dbReference type="AlphaFoldDB" id="A0A164S1Q4"/>
<evidence type="ECO:0000313" key="2">
    <source>
        <dbReference type="Proteomes" id="UP000076722"/>
    </source>
</evidence>
<reference evidence="1 2" key="1">
    <citation type="journal article" date="2016" name="Mol. Biol. Evol.">
        <title>Comparative Genomics of Early-Diverging Mushroom-Forming Fungi Provides Insights into the Origins of Lignocellulose Decay Capabilities.</title>
        <authorList>
            <person name="Nagy L.G."/>
            <person name="Riley R."/>
            <person name="Tritt A."/>
            <person name="Adam C."/>
            <person name="Daum C."/>
            <person name="Floudas D."/>
            <person name="Sun H."/>
            <person name="Yadav J.S."/>
            <person name="Pangilinan J."/>
            <person name="Larsson K.H."/>
            <person name="Matsuura K."/>
            <person name="Barry K."/>
            <person name="Labutti K."/>
            <person name="Kuo R."/>
            <person name="Ohm R.A."/>
            <person name="Bhattacharya S.S."/>
            <person name="Shirouzu T."/>
            <person name="Yoshinaga Y."/>
            <person name="Martin F.M."/>
            <person name="Grigoriev I.V."/>
            <person name="Hibbett D.S."/>
        </authorList>
    </citation>
    <scope>NUCLEOTIDE SEQUENCE [LARGE SCALE GENOMIC DNA]</scope>
    <source>
        <strain evidence="1 2">HHB9708</strain>
    </source>
</reference>
<accession>A0A164S1Q4</accession>
<organism evidence="1 2">
    <name type="scientific">Sistotremastrum niveocremeum HHB9708</name>
    <dbReference type="NCBI Taxonomy" id="1314777"/>
    <lineage>
        <taxon>Eukaryota</taxon>
        <taxon>Fungi</taxon>
        <taxon>Dikarya</taxon>
        <taxon>Basidiomycota</taxon>
        <taxon>Agaricomycotina</taxon>
        <taxon>Agaricomycetes</taxon>
        <taxon>Sistotremastrales</taxon>
        <taxon>Sistotremastraceae</taxon>
        <taxon>Sertulicium</taxon>
        <taxon>Sertulicium niveocremeum</taxon>
    </lineage>
</organism>
<gene>
    <name evidence="1" type="ORF">SISNIDRAFT_457061</name>
</gene>
<sequence length="149" mass="16694">MGKRKTPIILTTVENLQIKFSNGKSVVYCEACGRDVLMGAIDAGIWNFRVHERSKEHQKNVKRLHGIPRISKWFQKEDDETSTAPMRTQRQRPLVAVDVNEAISVYKFHEQSCSNPESSTFVPPTPSGSLVVLTPDGASQSVLKTEQLL</sequence>
<dbReference type="EMBL" id="KV419417">
    <property type="protein sequence ID" value="KZS91080.1"/>
    <property type="molecule type" value="Genomic_DNA"/>
</dbReference>
<keyword evidence="2" id="KW-1185">Reference proteome</keyword>